<organism evidence="1 2">
    <name type="scientific">Canis lupus dingo</name>
    <name type="common">dingo</name>
    <dbReference type="NCBI Taxonomy" id="286419"/>
    <lineage>
        <taxon>Eukaryota</taxon>
        <taxon>Metazoa</taxon>
        <taxon>Chordata</taxon>
        <taxon>Craniata</taxon>
        <taxon>Vertebrata</taxon>
        <taxon>Euteleostomi</taxon>
        <taxon>Mammalia</taxon>
        <taxon>Eutheria</taxon>
        <taxon>Laurasiatheria</taxon>
        <taxon>Carnivora</taxon>
        <taxon>Caniformia</taxon>
        <taxon>Canidae</taxon>
        <taxon>Canis</taxon>
    </lineage>
</organism>
<dbReference type="Proteomes" id="UP000694391">
    <property type="component" value="Unplaced"/>
</dbReference>
<reference evidence="1" key="2">
    <citation type="submission" date="2025-09" db="UniProtKB">
        <authorList>
            <consortium name="Ensembl"/>
        </authorList>
    </citation>
    <scope>IDENTIFICATION</scope>
</reference>
<accession>A0A8C0JWX0</accession>
<evidence type="ECO:0000313" key="2">
    <source>
        <dbReference type="Proteomes" id="UP000694391"/>
    </source>
</evidence>
<keyword evidence="2" id="KW-1185">Reference proteome</keyword>
<evidence type="ECO:0000313" key="1">
    <source>
        <dbReference type="Ensembl" id="ENSCAFP00020006906.1"/>
    </source>
</evidence>
<dbReference type="AlphaFoldDB" id="A0A8C0JWX0"/>
<name>A0A8C0JWX0_CANLU</name>
<reference evidence="1" key="1">
    <citation type="submission" date="2025-08" db="UniProtKB">
        <authorList>
            <consortium name="Ensembl"/>
        </authorList>
    </citation>
    <scope>IDENTIFICATION</scope>
</reference>
<dbReference type="Ensembl" id="ENSCAFT00020007999.1">
    <property type="protein sequence ID" value="ENSCAFP00020006906.1"/>
    <property type="gene ID" value="ENSCAFG00020005601.1"/>
</dbReference>
<protein>
    <submittedName>
        <fullName evidence="1">Uncharacterized protein</fullName>
    </submittedName>
</protein>
<sequence>DLFWHGVCVPNAFAYLTNSQGLLIVTRAGPSVFLGFVVAAVVLTAGKAWPLDGNACVEGGQLPLFLRYSVPQMEW</sequence>
<proteinExistence type="predicted"/>